<dbReference type="Pfam" id="PF00375">
    <property type="entry name" value="SDF"/>
    <property type="match status" value="1"/>
</dbReference>
<comment type="subcellular location">
    <subcellularLocation>
        <location evidence="1">Membrane</location>
        <topology evidence="1">Multi-pass membrane protein</topology>
    </subcellularLocation>
</comment>
<dbReference type="RefSeq" id="WP_092311244.1">
    <property type="nucleotide sequence ID" value="NZ_FOZV01000005.1"/>
</dbReference>
<evidence type="ECO:0000256" key="6">
    <source>
        <dbReference type="SAM" id="Phobius"/>
    </source>
</evidence>
<feature type="transmembrane region" description="Helical" evidence="6">
    <location>
        <begin position="341"/>
        <end position="363"/>
    </location>
</feature>
<keyword evidence="5 6" id="KW-0472">Membrane</keyword>
<feature type="transmembrane region" description="Helical" evidence="6">
    <location>
        <begin position="238"/>
        <end position="260"/>
    </location>
</feature>
<evidence type="ECO:0000256" key="5">
    <source>
        <dbReference type="ARBA" id="ARBA00023136"/>
    </source>
</evidence>
<evidence type="ECO:0000256" key="4">
    <source>
        <dbReference type="ARBA" id="ARBA00022989"/>
    </source>
</evidence>
<keyword evidence="4 6" id="KW-1133">Transmembrane helix</keyword>
<accession>A0A1I6SKI5</accession>
<dbReference type="PANTHER" id="PTHR42865">
    <property type="entry name" value="PROTON/GLUTAMATE-ASPARTATE SYMPORTER"/>
    <property type="match status" value="1"/>
</dbReference>
<feature type="transmembrane region" description="Helical" evidence="6">
    <location>
        <begin position="369"/>
        <end position="393"/>
    </location>
</feature>
<sequence length="431" mass="43764">MTRSRTAAVLSSLSLQVLTALFAGLAAGAAAQAWGIPGGEGTVAMVEGVGQLWLNALRMTIIPLVFSLLVTGIASIADAAATGRLALKAVWVFAALLVGATVYGVLASQGLHALWPIDPDGGRLLLAGAHGDAAVRENLGGGGLGAFLTSLAPSNPIRAAADDAILGIVVFAIVFGFAATRLPARLRQPMTVFFEAVAETMVVIVHWVLRAAPVGVFALSLGVGLRAGLGAAGVLGHYIALVVLSLIGLILLTYVVAVLWGRVTLPRFARAAAPAQVVAFSTQSSLACLPVMVERARDRLGVSAATAGLVLPLAVAVFRITSTVANLAVCIYVAHLYGIELTPGVLIAGSVTALAVSVGTVGLPGQVSFFASIAPIAIVMGLPLEVLPLLLAVEVVPDIFRTIGNVTADLAAARIVEGRDARADPEAGAGI</sequence>
<feature type="transmembrane region" description="Helical" evidence="6">
    <location>
        <begin position="196"/>
        <end position="218"/>
    </location>
</feature>
<evidence type="ECO:0000256" key="1">
    <source>
        <dbReference type="ARBA" id="ARBA00004141"/>
    </source>
</evidence>
<dbReference type="AlphaFoldDB" id="A0A1I6SKI5"/>
<keyword evidence="3 6" id="KW-0812">Transmembrane</keyword>
<evidence type="ECO:0000313" key="8">
    <source>
        <dbReference type="Proteomes" id="UP000198788"/>
    </source>
</evidence>
<dbReference type="InterPro" id="IPR036458">
    <property type="entry name" value="Na:dicarbo_symporter_sf"/>
</dbReference>
<organism evidence="7 8">
    <name type="scientific">Brevundimonas viscosa</name>
    <dbReference type="NCBI Taxonomy" id="871741"/>
    <lineage>
        <taxon>Bacteria</taxon>
        <taxon>Pseudomonadati</taxon>
        <taxon>Pseudomonadota</taxon>
        <taxon>Alphaproteobacteria</taxon>
        <taxon>Caulobacterales</taxon>
        <taxon>Caulobacteraceae</taxon>
        <taxon>Brevundimonas</taxon>
    </lineage>
</organism>
<dbReference type="STRING" id="871741.SAMN05192570_2524"/>
<evidence type="ECO:0000313" key="7">
    <source>
        <dbReference type="EMBL" id="SFS77456.1"/>
    </source>
</evidence>
<gene>
    <name evidence="7" type="ORF">SAMN05192570_2524</name>
</gene>
<dbReference type="Proteomes" id="UP000198788">
    <property type="component" value="Unassembled WGS sequence"/>
</dbReference>
<dbReference type="SUPFAM" id="SSF118215">
    <property type="entry name" value="Proton glutamate symport protein"/>
    <property type="match status" value="1"/>
</dbReference>
<dbReference type="GO" id="GO:0015293">
    <property type="term" value="F:symporter activity"/>
    <property type="evidence" value="ECO:0007669"/>
    <property type="project" value="InterPro"/>
</dbReference>
<dbReference type="EMBL" id="FOZV01000005">
    <property type="protein sequence ID" value="SFS77456.1"/>
    <property type="molecule type" value="Genomic_DNA"/>
</dbReference>
<dbReference type="Gene3D" id="1.10.3860.10">
    <property type="entry name" value="Sodium:dicarboxylate symporter"/>
    <property type="match status" value="1"/>
</dbReference>
<dbReference type="OrthoDB" id="9766690at2"/>
<keyword evidence="2" id="KW-0813">Transport</keyword>
<keyword evidence="8" id="KW-1185">Reference proteome</keyword>
<proteinExistence type="predicted"/>
<evidence type="ECO:0000256" key="3">
    <source>
        <dbReference type="ARBA" id="ARBA00022692"/>
    </source>
</evidence>
<feature type="transmembrane region" description="Helical" evidence="6">
    <location>
        <begin position="89"/>
        <end position="106"/>
    </location>
</feature>
<protein>
    <submittedName>
        <fullName evidence="7">Na+/H+-dicarboxylate symporter</fullName>
    </submittedName>
</protein>
<feature type="transmembrane region" description="Helical" evidence="6">
    <location>
        <begin position="164"/>
        <end position="184"/>
    </location>
</feature>
<feature type="transmembrane region" description="Helical" evidence="6">
    <location>
        <begin position="57"/>
        <end position="77"/>
    </location>
</feature>
<dbReference type="PRINTS" id="PR00173">
    <property type="entry name" value="EDTRNSPORT"/>
</dbReference>
<evidence type="ECO:0000256" key="2">
    <source>
        <dbReference type="ARBA" id="ARBA00022448"/>
    </source>
</evidence>
<dbReference type="GO" id="GO:0005886">
    <property type="term" value="C:plasma membrane"/>
    <property type="evidence" value="ECO:0007669"/>
    <property type="project" value="TreeGrafter"/>
</dbReference>
<reference evidence="8" key="1">
    <citation type="submission" date="2016-10" db="EMBL/GenBank/DDBJ databases">
        <authorList>
            <person name="Varghese N."/>
            <person name="Submissions S."/>
        </authorList>
    </citation>
    <scope>NUCLEOTIDE SEQUENCE [LARGE SCALE GENOMIC DNA]</scope>
    <source>
        <strain evidence="8">CGMCC 1.10683</strain>
    </source>
</reference>
<dbReference type="PANTHER" id="PTHR42865:SF10">
    <property type="entry name" value="SODIUM:DICARBOXYLATE SYMPORTER FAMILY PROTEIN"/>
    <property type="match status" value="1"/>
</dbReference>
<name>A0A1I6SKI5_9CAUL</name>
<dbReference type="InterPro" id="IPR001991">
    <property type="entry name" value="Na-dicarboxylate_symporter"/>
</dbReference>